<keyword evidence="2" id="KW-0378">Hydrolase</keyword>
<evidence type="ECO:0000256" key="1">
    <source>
        <dbReference type="SAM" id="Phobius"/>
    </source>
</evidence>
<accession>A0ABW5CKR8</accession>
<dbReference type="SUPFAM" id="SSF50630">
    <property type="entry name" value="Acid proteases"/>
    <property type="match status" value="1"/>
</dbReference>
<comment type="caution">
    <text evidence="2">The sequence shown here is derived from an EMBL/GenBank/DDBJ whole genome shotgun (WGS) entry which is preliminary data.</text>
</comment>
<dbReference type="GO" id="GO:0008233">
    <property type="term" value="F:peptidase activity"/>
    <property type="evidence" value="ECO:0007669"/>
    <property type="project" value="UniProtKB-KW"/>
</dbReference>
<dbReference type="InterPro" id="IPR011969">
    <property type="entry name" value="Clan_AA_Asp_peptidase_C"/>
</dbReference>
<dbReference type="PROSITE" id="PS00141">
    <property type="entry name" value="ASP_PROTEASE"/>
    <property type="match status" value="1"/>
</dbReference>
<organism evidence="2 3">
    <name type="scientific">Aureimonas populi</name>
    <dbReference type="NCBI Taxonomy" id="1701758"/>
    <lineage>
        <taxon>Bacteria</taxon>
        <taxon>Pseudomonadati</taxon>
        <taxon>Pseudomonadota</taxon>
        <taxon>Alphaproteobacteria</taxon>
        <taxon>Hyphomicrobiales</taxon>
        <taxon>Aurantimonadaceae</taxon>
        <taxon>Aureimonas</taxon>
    </lineage>
</organism>
<name>A0ABW5CKR8_9HYPH</name>
<dbReference type="GO" id="GO:0006508">
    <property type="term" value="P:proteolysis"/>
    <property type="evidence" value="ECO:0007669"/>
    <property type="project" value="UniProtKB-KW"/>
</dbReference>
<dbReference type="InterPro" id="IPR021109">
    <property type="entry name" value="Peptidase_aspartic_dom_sf"/>
</dbReference>
<sequence length="233" mass="24381">MRNSSLLFVLLAVLFGGLALLLMSDGTVAGLEDRQFAGLVQLSAVGLFIGSGVLILARSGLSRALRNALIWGAIFLALIAAYAYESEFRGFAGRIQAVLVPGRAVSLGGQEGQVLAVRGRDDHFRLDAQVNGRRVPFLVDTGASVVAIDRGTAEAVGLDLSALAYTAQIRTANGIARAAPVTLDEVRVGDIARRNVVAVVTEGDGIGIDLLGMSFLGSLSSVDFRGDRLVLTD</sequence>
<keyword evidence="1" id="KW-0472">Membrane</keyword>
<feature type="transmembrane region" description="Helical" evidence="1">
    <location>
        <begin position="64"/>
        <end position="84"/>
    </location>
</feature>
<dbReference type="Proteomes" id="UP001597371">
    <property type="component" value="Unassembled WGS sequence"/>
</dbReference>
<feature type="transmembrane region" description="Helical" evidence="1">
    <location>
        <begin position="39"/>
        <end position="57"/>
    </location>
</feature>
<reference evidence="3" key="1">
    <citation type="journal article" date="2019" name="Int. J. Syst. Evol. Microbiol.">
        <title>The Global Catalogue of Microorganisms (GCM) 10K type strain sequencing project: providing services to taxonomists for standard genome sequencing and annotation.</title>
        <authorList>
            <consortium name="The Broad Institute Genomics Platform"/>
            <consortium name="The Broad Institute Genome Sequencing Center for Infectious Disease"/>
            <person name="Wu L."/>
            <person name="Ma J."/>
        </authorList>
    </citation>
    <scope>NUCLEOTIDE SEQUENCE [LARGE SCALE GENOMIC DNA]</scope>
    <source>
        <strain evidence="3">ZS-35-S2</strain>
    </source>
</reference>
<dbReference type="NCBIfam" id="TIGR02281">
    <property type="entry name" value="clan_AA_DTGA"/>
    <property type="match status" value="1"/>
</dbReference>
<dbReference type="Gene3D" id="2.40.70.10">
    <property type="entry name" value="Acid Proteases"/>
    <property type="match status" value="1"/>
</dbReference>
<keyword evidence="1" id="KW-0812">Transmembrane</keyword>
<gene>
    <name evidence="2" type="ORF">ACFSKQ_07425</name>
</gene>
<dbReference type="RefSeq" id="WP_209736914.1">
    <property type="nucleotide sequence ID" value="NZ_CP072611.1"/>
</dbReference>
<dbReference type="EMBL" id="JBHUIJ010000008">
    <property type="protein sequence ID" value="MFD2237296.1"/>
    <property type="molecule type" value="Genomic_DNA"/>
</dbReference>
<dbReference type="InterPro" id="IPR034122">
    <property type="entry name" value="Retropepsin-like_bacterial"/>
</dbReference>
<keyword evidence="2" id="KW-0645">Protease</keyword>
<proteinExistence type="predicted"/>
<dbReference type="CDD" id="cd05483">
    <property type="entry name" value="retropepsin_like_bacteria"/>
    <property type="match status" value="1"/>
</dbReference>
<keyword evidence="3" id="KW-1185">Reference proteome</keyword>
<evidence type="ECO:0000313" key="3">
    <source>
        <dbReference type="Proteomes" id="UP001597371"/>
    </source>
</evidence>
<dbReference type="InterPro" id="IPR001969">
    <property type="entry name" value="Aspartic_peptidase_AS"/>
</dbReference>
<keyword evidence="1" id="KW-1133">Transmembrane helix</keyword>
<evidence type="ECO:0000313" key="2">
    <source>
        <dbReference type="EMBL" id="MFD2237296.1"/>
    </source>
</evidence>
<protein>
    <submittedName>
        <fullName evidence="2">TIGR02281 family clan AA aspartic protease</fullName>
    </submittedName>
</protein>
<dbReference type="Pfam" id="PF13975">
    <property type="entry name" value="gag-asp_proteas"/>
    <property type="match status" value="1"/>
</dbReference>